<dbReference type="InterPro" id="IPR035107">
    <property type="entry name" value="tRNA_thiolation_TtcA_Ctu1"/>
</dbReference>
<dbReference type="PANTHER" id="PTHR11807">
    <property type="entry name" value="ATPASES OF THE PP SUPERFAMILY-RELATED"/>
    <property type="match status" value="1"/>
</dbReference>
<dbReference type="InterPro" id="IPR014729">
    <property type="entry name" value="Rossmann-like_a/b/a_fold"/>
</dbReference>
<comment type="caution">
    <text evidence="4">The sequence shown here is derived from an EMBL/GenBank/DDBJ whole genome shotgun (WGS) entry which is preliminary data.</text>
</comment>
<dbReference type="GO" id="GO:0016779">
    <property type="term" value="F:nucleotidyltransferase activity"/>
    <property type="evidence" value="ECO:0007669"/>
    <property type="project" value="EnsemblFungi"/>
</dbReference>
<feature type="binding site" evidence="2">
    <location>
        <position position="162"/>
    </location>
    <ligand>
        <name>ATP</name>
        <dbReference type="ChEBI" id="CHEBI:30616"/>
    </ligand>
</feature>
<dbReference type="PANTHER" id="PTHR11807:SF12">
    <property type="entry name" value="CYTOPLASMIC TRNA 2-THIOLATION PROTEIN 1"/>
    <property type="match status" value="1"/>
</dbReference>
<protein>
    <submittedName>
        <fullName evidence="4">PP-loop ATPase superfamily protein</fullName>
    </submittedName>
</protein>
<evidence type="ECO:0000313" key="4">
    <source>
        <dbReference type="EMBL" id="EPR78251.1"/>
    </source>
</evidence>
<dbReference type="SUPFAM" id="SSF52402">
    <property type="entry name" value="Adenine nucleotide alpha hydrolases-like"/>
    <property type="match status" value="1"/>
</dbReference>
<name>S7W668_SPRLO</name>
<proteinExistence type="predicted"/>
<feature type="binding site" evidence="2">
    <location>
        <position position="167"/>
    </location>
    <ligand>
        <name>ATP</name>
        <dbReference type="ChEBI" id="CHEBI:30616"/>
    </ligand>
</feature>
<evidence type="ECO:0000313" key="5">
    <source>
        <dbReference type="Proteomes" id="UP000014978"/>
    </source>
</evidence>
<dbReference type="GO" id="GO:0000049">
    <property type="term" value="F:tRNA binding"/>
    <property type="evidence" value="ECO:0007669"/>
    <property type="project" value="EnsemblFungi"/>
</dbReference>
<feature type="binding site" evidence="2">
    <location>
        <position position="58"/>
    </location>
    <ligand>
        <name>ATP</name>
        <dbReference type="ChEBI" id="CHEBI:30616"/>
    </ligand>
</feature>
<dbReference type="InterPro" id="IPR056369">
    <property type="entry name" value="CTU1-like_ATP-bd"/>
</dbReference>
<dbReference type="VEuPathDB" id="MicrosporidiaDB:SLOPH_1476"/>
<keyword evidence="2" id="KW-0547">Nucleotide-binding</keyword>
<evidence type="ECO:0000256" key="1">
    <source>
        <dbReference type="ARBA" id="ARBA00022679"/>
    </source>
</evidence>
<keyword evidence="5" id="KW-1185">Reference proteome</keyword>
<dbReference type="GO" id="GO:0103016">
    <property type="term" value="F:tRNA-uridine 2-sulfurtransferase activity"/>
    <property type="evidence" value="ECO:0007669"/>
    <property type="project" value="EnsemblFungi"/>
</dbReference>
<dbReference type="GO" id="GO:0005524">
    <property type="term" value="F:ATP binding"/>
    <property type="evidence" value="ECO:0007669"/>
    <property type="project" value="UniProtKB-KW"/>
</dbReference>
<dbReference type="AlphaFoldDB" id="S7W668"/>
<dbReference type="Gene3D" id="3.40.50.620">
    <property type="entry name" value="HUPs"/>
    <property type="match status" value="1"/>
</dbReference>
<feature type="binding site" evidence="2">
    <location>
        <position position="84"/>
    </location>
    <ligand>
        <name>ATP</name>
        <dbReference type="ChEBI" id="CHEBI:30616"/>
    </ligand>
</feature>
<keyword evidence="2" id="KW-0067">ATP-binding</keyword>
<dbReference type="GO" id="GO:0005777">
    <property type="term" value="C:peroxisome"/>
    <property type="evidence" value="ECO:0007669"/>
    <property type="project" value="EnsemblFungi"/>
</dbReference>
<accession>S7W668</accession>
<dbReference type="CDD" id="cd01713">
    <property type="entry name" value="CTU1-like"/>
    <property type="match status" value="1"/>
</dbReference>
<dbReference type="GO" id="GO:0005739">
    <property type="term" value="C:mitochondrion"/>
    <property type="evidence" value="ECO:0007669"/>
    <property type="project" value="TreeGrafter"/>
</dbReference>
<feature type="domain" description="tRNA(Ile)-lysidine/2-thiocytidine synthase N-terminal" evidence="3">
    <location>
        <begin position="49"/>
        <end position="239"/>
    </location>
</feature>
<dbReference type="Proteomes" id="UP000014978">
    <property type="component" value="Unassembled WGS sequence"/>
</dbReference>
<dbReference type="OMA" id="KPVRGIC"/>
<organism evidence="4 5">
    <name type="scientific">Spraguea lophii (strain 42_110)</name>
    <name type="common">Microsporidian parasite</name>
    <dbReference type="NCBI Taxonomy" id="1358809"/>
    <lineage>
        <taxon>Eukaryota</taxon>
        <taxon>Fungi</taxon>
        <taxon>Fungi incertae sedis</taxon>
        <taxon>Microsporidia</taxon>
        <taxon>Spragueidae</taxon>
        <taxon>Spraguea</taxon>
    </lineage>
</organism>
<evidence type="ECO:0000256" key="2">
    <source>
        <dbReference type="PIRSR" id="PIRSR004976-51"/>
    </source>
</evidence>
<keyword evidence="1" id="KW-0808">Transferase</keyword>
<sequence>MSCFNCKTNKAIILRSRNREKVCKICFYYLFEEEVHDYVSKLFKPGDRIGIAVSGGKDSTVMCHVIYTLNKRYNYGIELFLLSVDEGIKGYRDFSLEIVEENRKDYNLSLKIISFKELVGETMDEMVKKIGLKNNCTACGILRRTGLEIMCKKLNINKLLMGHNADDMAETTILNLIRGDYKRLVQNKKVYVDSVKLQRIHPFRYSYQKEIILYAFHQKLKYFSVECTHSKGSHRGYVRDFLKDMEKVNPGVVLNIIKATEQLSTNIPVETFNCIFCNAETISKNKICQLCELAKKLQSLPIKE</sequence>
<reference evidence="5" key="1">
    <citation type="journal article" date="2013" name="PLoS Genet.">
        <title>The genome of Spraguea lophii and the basis of host-microsporidian interactions.</title>
        <authorList>
            <person name="Campbell S.E."/>
            <person name="Williams T.A."/>
            <person name="Yousuf A."/>
            <person name="Soanes D.M."/>
            <person name="Paszkiewicz K.H."/>
            <person name="Williams B.A.P."/>
        </authorList>
    </citation>
    <scope>NUCLEOTIDE SEQUENCE [LARGE SCALE GENOMIC DNA]</scope>
    <source>
        <strain evidence="5">42_110</strain>
    </source>
</reference>
<dbReference type="STRING" id="1358809.S7W668"/>
<dbReference type="Pfam" id="PF01171">
    <property type="entry name" value="ATP_bind_3"/>
    <property type="match status" value="1"/>
</dbReference>
<dbReference type="GO" id="GO:0002143">
    <property type="term" value="P:tRNA wobble position uridine thiolation"/>
    <property type="evidence" value="ECO:0007669"/>
    <property type="project" value="EnsemblFungi"/>
</dbReference>
<dbReference type="EMBL" id="ATCN01000921">
    <property type="protein sequence ID" value="EPR78251.1"/>
    <property type="molecule type" value="Genomic_DNA"/>
</dbReference>
<dbReference type="GO" id="GO:0032447">
    <property type="term" value="P:protein urmylation"/>
    <property type="evidence" value="ECO:0007669"/>
    <property type="project" value="EnsemblFungi"/>
</dbReference>
<dbReference type="InParanoid" id="S7W668"/>
<dbReference type="HOGENOM" id="CLU_026481_1_2_1"/>
<dbReference type="PIRSF" id="PIRSF004976">
    <property type="entry name" value="ATPase_YdaO"/>
    <property type="match status" value="1"/>
</dbReference>
<dbReference type="GO" id="GO:0002144">
    <property type="term" value="C:cytosolic tRNA wobble base thiouridylase complex"/>
    <property type="evidence" value="ECO:0007669"/>
    <property type="project" value="EnsemblFungi"/>
</dbReference>
<dbReference type="InterPro" id="IPR011063">
    <property type="entry name" value="TilS/TtcA_N"/>
</dbReference>
<gene>
    <name evidence="4" type="ORF">SLOPH_1476</name>
</gene>
<evidence type="ECO:0000259" key="3">
    <source>
        <dbReference type="Pfam" id="PF01171"/>
    </source>
</evidence>
<dbReference type="OrthoDB" id="198857at2759"/>
<feature type="binding site" evidence="2">
    <location>
        <begin position="52"/>
        <end position="54"/>
    </location>
    <ligand>
        <name>ATP</name>
        <dbReference type="ChEBI" id="CHEBI:30616"/>
    </ligand>
</feature>
<dbReference type="FunCoup" id="S7W668">
    <property type="interactions" value="57"/>
</dbReference>